<evidence type="ECO:0000259" key="7">
    <source>
        <dbReference type="PROSITE" id="PS50893"/>
    </source>
</evidence>
<accession>A0ABV7CE86</accession>
<dbReference type="SUPFAM" id="SSF52540">
    <property type="entry name" value="P-loop containing nucleoside triphosphate hydrolases"/>
    <property type="match status" value="1"/>
</dbReference>
<dbReference type="NCBIfam" id="TIGR01189">
    <property type="entry name" value="ccmA"/>
    <property type="match status" value="1"/>
</dbReference>
<evidence type="ECO:0000256" key="4">
    <source>
        <dbReference type="ARBA" id="ARBA00022840"/>
    </source>
</evidence>
<proteinExistence type="predicted"/>
<keyword evidence="1" id="KW-0813">Transport</keyword>
<dbReference type="PROSITE" id="PS00211">
    <property type="entry name" value="ABC_TRANSPORTER_1"/>
    <property type="match status" value="1"/>
</dbReference>
<keyword evidence="6" id="KW-0472">Membrane</keyword>
<evidence type="ECO:0000256" key="1">
    <source>
        <dbReference type="ARBA" id="ARBA00022448"/>
    </source>
</evidence>
<gene>
    <name evidence="8" type="primary">ccmA</name>
    <name evidence="8" type="ORF">ACFODT_17170</name>
</gene>
<dbReference type="RefSeq" id="WP_123017318.1">
    <property type="nucleotide sequence ID" value="NZ_AP024911.1"/>
</dbReference>
<keyword evidence="2" id="KW-0547">Nucleotide-binding</keyword>
<dbReference type="PROSITE" id="PS50893">
    <property type="entry name" value="ABC_TRANSPORTER_2"/>
    <property type="match status" value="1"/>
</dbReference>
<keyword evidence="9" id="KW-1185">Reference proteome</keyword>
<evidence type="ECO:0000256" key="3">
    <source>
        <dbReference type="ARBA" id="ARBA00022748"/>
    </source>
</evidence>
<keyword evidence="4" id="KW-0067">ATP-binding</keyword>
<comment type="caution">
    <text evidence="8">The sequence shown here is derived from an EMBL/GenBank/DDBJ whole genome shotgun (WGS) entry which is preliminary data.</text>
</comment>
<dbReference type="NCBIfam" id="NF010061">
    <property type="entry name" value="PRK13538.1"/>
    <property type="match status" value="1"/>
</dbReference>
<evidence type="ECO:0000256" key="5">
    <source>
        <dbReference type="ARBA" id="ARBA00022967"/>
    </source>
</evidence>
<dbReference type="InterPro" id="IPR003593">
    <property type="entry name" value="AAA+_ATPase"/>
</dbReference>
<dbReference type="InterPro" id="IPR017871">
    <property type="entry name" value="ABC_transporter-like_CS"/>
</dbReference>
<dbReference type="InterPro" id="IPR027417">
    <property type="entry name" value="P-loop_NTPase"/>
</dbReference>
<dbReference type="EMBL" id="JBHRSE010000122">
    <property type="protein sequence ID" value="MFC3025533.1"/>
    <property type="molecule type" value="Genomic_DNA"/>
</dbReference>
<dbReference type="Proteomes" id="UP001595384">
    <property type="component" value="Unassembled WGS sequence"/>
</dbReference>
<evidence type="ECO:0000313" key="8">
    <source>
        <dbReference type="EMBL" id="MFC3025533.1"/>
    </source>
</evidence>
<dbReference type="PANTHER" id="PTHR43499">
    <property type="entry name" value="ABC TRANSPORTER I FAMILY MEMBER 1"/>
    <property type="match status" value="1"/>
</dbReference>
<organism evidence="8 9">
    <name type="scientific">Vibrio zhugei</name>
    <dbReference type="NCBI Taxonomy" id="2479546"/>
    <lineage>
        <taxon>Bacteria</taxon>
        <taxon>Pseudomonadati</taxon>
        <taxon>Pseudomonadota</taxon>
        <taxon>Gammaproteobacteria</taxon>
        <taxon>Vibrionales</taxon>
        <taxon>Vibrionaceae</taxon>
        <taxon>Vibrio</taxon>
    </lineage>
</organism>
<sequence>MLTVQDLTVYRSDKQLFNQLTFELRPGDIVQISGRNGAGKTTLLRTIAGLNPADSGYVSWQGQSLNHCRDSYYRDMIFLGHVIGLKRELSAIENLTFYQTMQNMGTDIEAVFAALAKVGLAGREDLPIGQLSAGQQRRVALARLWLSQQTLWVLDEPFTSIDKQGIRVLEALFEHHAKQGGMIVLTSHQDALLAHTQLKHIRLGDVS</sequence>
<reference evidence="9" key="1">
    <citation type="journal article" date="2019" name="Int. J. Syst. Evol. Microbiol.">
        <title>The Global Catalogue of Microorganisms (GCM) 10K type strain sequencing project: providing services to taxonomists for standard genome sequencing and annotation.</title>
        <authorList>
            <consortium name="The Broad Institute Genomics Platform"/>
            <consortium name="The Broad Institute Genome Sequencing Center for Infectious Disease"/>
            <person name="Wu L."/>
            <person name="Ma J."/>
        </authorList>
    </citation>
    <scope>NUCLEOTIDE SEQUENCE [LARGE SCALE GENOMIC DNA]</scope>
    <source>
        <strain evidence="9">KCTC 62784</strain>
    </source>
</reference>
<name>A0ABV7CE86_9VIBR</name>
<evidence type="ECO:0000256" key="2">
    <source>
        <dbReference type="ARBA" id="ARBA00022741"/>
    </source>
</evidence>
<dbReference type="InterPro" id="IPR005895">
    <property type="entry name" value="ABC_transptr_haem_export_CcmA"/>
</dbReference>
<evidence type="ECO:0000313" key="9">
    <source>
        <dbReference type="Proteomes" id="UP001595384"/>
    </source>
</evidence>
<dbReference type="InterPro" id="IPR003439">
    <property type="entry name" value="ABC_transporter-like_ATP-bd"/>
</dbReference>
<dbReference type="PANTHER" id="PTHR43499:SF1">
    <property type="entry name" value="ABC TRANSPORTER I FAMILY MEMBER 1"/>
    <property type="match status" value="1"/>
</dbReference>
<keyword evidence="3" id="KW-0201">Cytochrome c-type biogenesis</keyword>
<protein>
    <submittedName>
        <fullName evidence="8">Cytochrome c biogenesis heme-transporting ATPase CcmA</fullName>
    </submittedName>
</protein>
<feature type="domain" description="ABC transporter" evidence="7">
    <location>
        <begin position="2"/>
        <end position="206"/>
    </location>
</feature>
<dbReference type="SMART" id="SM00382">
    <property type="entry name" value="AAA"/>
    <property type="match status" value="1"/>
</dbReference>
<dbReference type="Pfam" id="PF00005">
    <property type="entry name" value="ABC_tran"/>
    <property type="match status" value="1"/>
</dbReference>
<dbReference type="Gene3D" id="3.40.50.300">
    <property type="entry name" value="P-loop containing nucleotide triphosphate hydrolases"/>
    <property type="match status" value="1"/>
</dbReference>
<evidence type="ECO:0000256" key="6">
    <source>
        <dbReference type="ARBA" id="ARBA00023136"/>
    </source>
</evidence>
<keyword evidence="5" id="KW-1278">Translocase</keyword>